<dbReference type="AlphaFoldDB" id="A0A2N3PS41"/>
<evidence type="ECO:0000313" key="2">
    <source>
        <dbReference type="EMBL" id="PKU23196.1"/>
    </source>
</evidence>
<protein>
    <submittedName>
        <fullName evidence="2">Uncharacterized protein</fullName>
    </submittedName>
</protein>
<keyword evidence="3" id="KW-1185">Reference proteome</keyword>
<keyword evidence="1" id="KW-0472">Membrane</keyword>
<reference evidence="3" key="1">
    <citation type="submission" date="2017-12" db="EMBL/GenBank/DDBJ databases">
        <title>Draft genome sequence of Telmatospirillum siberiense 26-4b1T, an acidotolerant peatland alphaproteobacterium potentially involved in sulfur cycling.</title>
        <authorList>
            <person name="Hausmann B."/>
            <person name="Pjevac P."/>
            <person name="Schreck K."/>
            <person name="Herbold C.W."/>
            <person name="Daims H."/>
            <person name="Wagner M."/>
            <person name="Pester M."/>
            <person name="Loy A."/>
        </authorList>
    </citation>
    <scope>NUCLEOTIDE SEQUENCE [LARGE SCALE GENOMIC DNA]</scope>
    <source>
        <strain evidence="3">26-4b1</strain>
    </source>
</reference>
<evidence type="ECO:0000313" key="3">
    <source>
        <dbReference type="Proteomes" id="UP000233293"/>
    </source>
</evidence>
<evidence type="ECO:0000256" key="1">
    <source>
        <dbReference type="SAM" id="Phobius"/>
    </source>
</evidence>
<dbReference type="EMBL" id="PIUM01000022">
    <property type="protein sequence ID" value="PKU23196.1"/>
    <property type="molecule type" value="Genomic_DNA"/>
</dbReference>
<name>A0A2N3PS41_9PROT</name>
<dbReference type="Proteomes" id="UP000233293">
    <property type="component" value="Unassembled WGS sequence"/>
</dbReference>
<feature type="transmembrane region" description="Helical" evidence="1">
    <location>
        <begin position="54"/>
        <end position="72"/>
    </location>
</feature>
<sequence>MPQILGPILSLFSDVRAFQVPGHQGVCPAPSFSAFGRSFTINAHCTLIEQQRSVIAGLMAVVWMLIGLMIVLKA</sequence>
<proteinExistence type="predicted"/>
<organism evidence="2 3">
    <name type="scientific">Telmatospirillum siberiense</name>
    <dbReference type="NCBI Taxonomy" id="382514"/>
    <lineage>
        <taxon>Bacteria</taxon>
        <taxon>Pseudomonadati</taxon>
        <taxon>Pseudomonadota</taxon>
        <taxon>Alphaproteobacteria</taxon>
        <taxon>Rhodospirillales</taxon>
        <taxon>Rhodospirillaceae</taxon>
        <taxon>Telmatospirillum</taxon>
    </lineage>
</organism>
<accession>A0A2N3PS41</accession>
<comment type="caution">
    <text evidence="2">The sequence shown here is derived from an EMBL/GenBank/DDBJ whole genome shotgun (WGS) entry which is preliminary data.</text>
</comment>
<gene>
    <name evidence="2" type="ORF">CWS72_17330</name>
</gene>
<keyword evidence="1" id="KW-1133">Transmembrane helix</keyword>
<keyword evidence="1" id="KW-0812">Transmembrane</keyword>